<dbReference type="EMBL" id="PKUQ01000016">
    <property type="protein sequence ID" value="PLW77332.1"/>
    <property type="molecule type" value="Genomic_DNA"/>
</dbReference>
<feature type="transmembrane region" description="Helical" evidence="9">
    <location>
        <begin position="536"/>
        <end position="553"/>
    </location>
</feature>
<feature type="transmembrane region" description="Helical" evidence="9">
    <location>
        <begin position="970"/>
        <end position="990"/>
    </location>
</feature>
<comment type="caution">
    <text evidence="9">Lacks conserved residue(s) required for the propagation of feature annotation.</text>
</comment>
<feature type="transmembrane region" description="Helical" evidence="9">
    <location>
        <begin position="895"/>
        <end position="915"/>
    </location>
</feature>
<name>A0A2N5XS41_9HYPH</name>
<dbReference type="InterPro" id="IPR027463">
    <property type="entry name" value="AcrB_DN_DC_subdom"/>
</dbReference>
<dbReference type="SUPFAM" id="SSF82714">
    <property type="entry name" value="Multidrug efflux transporter AcrB TolC docking domain, DN and DC subdomains"/>
    <property type="match status" value="2"/>
</dbReference>
<dbReference type="FunFam" id="3.30.2090.10:FF:000001">
    <property type="entry name" value="Efflux pump membrane transporter"/>
    <property type="match status" value="1"/>
</dbReference>
<evidence type="ECO:0000313" key="11">
    <source>
        <dbReference type="Proteomes" id="UP000234881"/>
    </source>
</evidence>
<dbReference type="Gene3D" id="3.30.2090.10">
    <property type="entry name" value="Multidrug efflux transporter AcrB TolC docking domain, DN and DC subdomains"/>
    <property type="match status" value="2"/>
</dbReference>
<dbReference type="AlphaFoldDB" id="A0A2N5XS41"/>
<comment type="subcellular location">
    <subcellularLocation>
        <location evidence="1 9">Cell inner membrane</location>
        <topology evidence="1 9">Multi-pass membrane protein</topology>
    </subcellularLocation>
</comment>
<evidence type="ECO:0000256" key="7">
    <source>
        <dbReference type="ARBA" id="ARBA00022989"/>
    </source>
</evidence>
<dbReference type="Pfam" id="PF00873">
    <property type="entry name" value="ACR_tran"/>
    <property type="match status" value="1"/>
</dbReference>
<dbReference type="Gene3D" id="3.30.70.1440">
    <property type="entry name" value="Multidrug efflux transporter AcrB pore domain"/>
    <property type="match status" value="1"/>
</dbReference>
<keyword evidence="11" id="KW-1185">Reference proteome</keyword>
<feature type="transmembrane region" description="Helical" evidence="9">
    <location>
        <begin position="12"/>
        <end position="30"/>
    </location>
</feature>
<reference evidence="10 11" key="1">
    <citation type="submission" date="2018-01" db="EMBL/GenBank/DDBJ databases">
        <title>The draft genome sequence of Cohaesibacter sp. H1304.</title>
        <authorList>
            <person name="Wang N.-N."/>
            <person name="Du Z.-J."/>
        </authorList>
    </citation>
    <scope>NUCLEOTIDE SEQUENCE [LARGE SCALE GENOMIC DNA]</scope>
    <source>
        <strain evidence="10 11">H1304</strain>
    </source>
</reference>
<sequence length="1035" mass="110864">MARFFIDRPIFAWVISIIIMGIGLLSVYTLPVAQYPTIAPPTVSINASYPGASAETIANTVTQIIEQQMTGLDGLRYFSSTSSASGQASITLTFETGTDPDIAQVQVQNKLNQATALLPDPVQRQGVRVRKSSASFLMVIGLISDDGALQQVDLSDYMVSNLVDEFSRIEGVGEVQVFGAQYAMRIWLDPSKLATYELTPSDIVSAVSNENAQISAGSFGYLPTVEGQQLNATITAQSLLNTPEDFEQIVLRAETDGGLVLLKDVARIEIGAENYQTIARFNGQPATGMAISLASGANALDTATKVKARIEELSSFFPENVSYVVPYDTTPFVKISIEEVVQTLFEAIILVFLVMLLFLQNLRATLIPTLAVPVVLLGTLGILAAFGYSINTLTMLAMVLSIGLLVDDAIVVVENVERIMEEEGLSPVEATRKSMGQITGALIGIALVLSAVFTPMIFFGGSTGVIYQQFSVTIISAMLLSVVVALTLTPALCATLLRNKDAHHSSRGLFGLFNKGLNKTQGGYASSVSWIIRRPLRIGVVYLALVGGMGWLYTQTPTGFLPDEDQGILFTLIQGPSGATAERTQKVTNLIEQHFNNDQAENVKSVFDIVGFSFGGQGQNMGMSFVLLKDWSERVSPAQSVKAIAGRAYGAFSQIRDAMVFPIVPPSVIELGNVSGFDFYLQARNGQSHEQLLEARNMLLGMAAASPLIASVRPNGLQDAAQYNLSIDWRTAGAMGISATDVGQLLSIAWAGRYVNDFVDRGRIKRVYVQGEASARATPEDLKKWRVRNKSGGLVPFSNFATESWKFGPQGISRYNGIPSMQIQGSPAPGVSSGAAMAEMERLAGQLPVGYNLSWTGLSLEEKQSGDQAPLLYSLSLLAVFLCLAALYESWVIPVAVMLAMPIGVLGALLGAWLGGFQNGVFFQVGLLTVIGLTGKNAILIVEFARDRQAAGESLFEAVVEASRQRFRPILMTSIAFSLGVLPLVISTGAGSGGRTAIGSGVLGGTISATFLGIFLIPLFYVFVRGLFGSKTKES</sequence>
<comment type="caution">
    <text evidence="10">The sequence shown here is derived from an EMBL/GenBank/DDBJ whole genome shotgun (WGS) entry which is preliminary data.</text>
</comment>
<keyword evidence="3 9" id="KW-0813">Transport</keyword>
<evidence type="ECO:0000256" key="6">
    <source>
        <dbReference type="ARBA" id="ARBA00022692"/>
    </source>
</evidence>
<feature type="transmembrane region" description="Helical" evidence="9">
    <location>
        <begin position="1002"/>
        <end position="1024"/>
    </location>
</feature>
<dbReference type="NCBIfam" id="TIGR00915">
    <property type="entry name" value="2A0602"/>
    <property type="match status" value="1"/>
</dbReference>
<dbReference type="Gene3D" id="1.20.1640.10">
    <property type="entry name" value="Multidrug efflux transporter AcrB transmembrane domain"/>
    <property type="match status" value="2"/>
</dbReference>
<feature type="transmembrane region" description="Helical" evidence="9">
    <location>
        <begin position="366"/>
        <end position="387"/>
    </location>
</feature>
<dbReference type="SUPFAM" id="SSF82866">
    <property type="entry name" value="Multidrug efflux transporter AcrB transmembrane domain"/>
    <property type="match status" value="2"/>
</dbReference>
<dbReference type="NCBIfam" id="NF000282">
    <property type="entry name" value="RND_permease_1"/>
    <property type="match status" value="1"/>
</dbReference>
<keyword evidence="5 9" id="KW-0997">Cell inner membrane</keyword>
<feature type="transmembrane region" description="Helical" evidence="9">
    <location>
        <begin position="470"/>
        <end position="497"/>
    </location>
</feature>
<dbReference type="PANTHER" id="PTHR32063:SF13">
    <property type="entry name" value="MULTIDRUG EFFLUX PUMP SUBUNIT ACRB-RELATED"/>
    <property type="match status" value="1"/>
</dbReference>
<dbReference type="FunFam" id="1.20.1640.10:FF:000001">
    <property type="entry name" value="Efflux pump membrane transporter"/>
    <property type="match status" value="1"/>
</dbReference>
<protein>
    <recommendedName>
        <fullName evidence="9">Efflux pump membrane transporter</fullName>
    </recommendedName>
</protein>
<dbReference type="GO" id="GO:0005886">
    <property type="term" value="C:plasma membrane"/>
    <property type="evidence" value="ECO:0007669"/>
    <property type="project" value="UniProtKB-SubCell"/>
</dbReference>
<keyword evidence="4" id="KW-1003">Cell membrane</keyword>
<comment type="similarity">
    <text evidence="2 9">Belongs to the resistance-nodulation-cell division (RND) (TC 2.A.6) family.</text>
</comment>
<evidence type="ECO:0000256" key="2">
    <source>
        <dbReference type="ARBA" id="ARBA00010942"/>
    </source>
</evidence>
<dbReference type="SUPFAM" id="SSF82693">
    <property type="entry name" value="Multidrug efflux transporter AcrB pore domain, PN1, PN2, PC1 and PC2 subdomains"/>
    <property type="match status" value="3"/>
</dbReference>
<evidence type="ECO:0000256" key="3">
    <source>
        <dbReference type="ARBA" id="ARBA00022448"/>
    </source>
</evidence>
<dbReference type="InterPro" id="IPR001036">
    <property type="entry name" value="Acrflvin-R"/>
</dbReference>
<dbReference type="RefSeq" id="WP_101533349.1">
    <property type="nucleotide sequence ID" value="NZ_PKUQ01000016.1"/>
</dbReference>
<dbReference type="Proteomes" id="UP000234881">
    <property type="component" value="Unassembled WGS sequence"/>
</dbReference>
<evidence type="ECO:0000256" key="9">
    <source>
        <dbReference type="RuleBase" id="RU364070"/>
    </source>
</evidence>
<dbReference type="Gene3D" id="3.30.70.1320">
    <property type="entry name" value="Multidrug efflux transporter AcrB pore domain like"/>
    <property type="match status" value="1"/>
</dbReference>
<keyword evidence="8 9" id="KW-0472">Membrane</keyword>
<evidence type="ECO:0000256" key="4">
    <source>
        <dbReference type="ARBA" id="ARBA00022475"/>
    </source>
</evidence>
<dbReference type="GO" id="GO:0015562">
    <property type="term" value="F:efflux transmembrane transporter activity"/>
    <property type="evidence" value="ECO:0007669"/>
    <property type="project" value="InterPro"/>
</dbReference>
<dbReference type="InterPro" id="IPR004764">
    <property type="entry name" value="MdtF-like"/>
</dbReference>
<keyword evidence="7 9" id="KW-1133">Transmembrane helix</keyword>
<proteinExistence type="inferred from homology"/>
<dbReference type="GO" id="GO:0009636">
    <property type="term" value="P:response to toxic substance"/>
    <property type="evidence" value="ECO:0007669"/>
    <property type="project" value="UniProtKB-ARBA"/>
</dbReference>
<gene>
    <name evidence="10" type="ORF">C0081_08285</name>
</gene>
<dbReference type="Gene3D" id="3.30.70.1430">
    <property type="entry name" value="Multidrug efflux transporter AcrB pore domain"/>
    <property type="match status" value="2"/>
</dbReference>
<dbReference type="GO" id="GO:0042910">
    <property type="term" value="F:xenobiotic transmembrane transporter activity"/>
    <property type="evidence" value="ECO:0007669"/>
    <property type="project" value="TreeGrafter"/>
</dbReference>
<evidence type="ECO:0000256" key="8">
    <source>
        <dbReference type="ARBA" id="ARBA00023136"/>
    </source>
</evidence>
<evidence type="ECO:0000313" key="10">
    <source>
        <dbReference type="EMBL" id="PLW77332.1"/>
    </source>
</evidence>
<feature type="transmembrane region" description="Helical" evidence="9">
    <location>
        <begin position="434"/>
        <end position="458"/>
    </location>
</feature>
<dbReference type="FunFam" id="3.30.70.1430:FF:000001">
    <property type="entry name" value="Efflux pump membrane transporter"/>
    <property type="match status" value="1"/>
</dbReference>
<feature type="transmembrane region" description="Helical" evidence="9">
    <location>
        <begin position="340"/>
        <end position="359"/>
    </location>
</feature>
<feature type="transmembrane region" description="Helical" evidence="9">
    <location>
        <begin position="871"/>
        <end position="888"/>
    </location>
</feature>
<accession>A0A2N5XS41</accession>
<keyword evidence="6 9" id="KW-0812">Transmembrane</keyword>
<evidence type="ECO:0000256" key="5">
    <source>
        <dbReference type="ARBA" id="ARBA00022519"/>
    </source>
</evidence>
<feature type="transmembrane region" description="Helical" evidence="9">
    <location>
        <begin position="921"/>
        <end position="942"/>
    </location>
</feature>
<dbReference type="PRINTS" id="PR00702">
    <property type="entry name" value="ACRIFLAVINRP"/>
</dbReference>
<organism evidence="10 11">
    <name type="scientific">Cohaesibacter celericrescens</name>
    <dbReference type="NCBI Taxonomy" id="2067669"/>
    <lineage>
        <taxon>Bacteria</taxon>
        <taxon>Pseudomonadati</taxon>
        <taxon>Pseudomonadota</taxon>
        <taxon>Alphaproteobacteria</taxon>
        <taxon>Hyphomicrobiales</taxon>
        <taxon>Cohaesibacteraceae</taxon>
    </lineage>
</organism>
<evidence type="ECO:0000256" key="1">
    <source>
        <dbReference type="ARBA" id="ARBA00004429"/>
    </source>
</evidence>
<dbReference type="FunFam" id="3.30.70.1430:FF:000002">
    <property type="entry name" value="Efflux pump membrane transporter"/>
    <property type="match status" value="1"/>
</dbReference>
<dbReference type="OrthoDB" id="9807350at2"/>
<dbReference type="PANTHER" id="PTHR32063">
    <property type="match status" value="1"/>
</dbReference>